<comment type="caution">
    <text evidence="1">The sequence shown here is derived from an EMBL/GenBank/DDBJ whole genome shotgun (WGS) entry which is preliminary data.</text>
</comment>
<proteinExistence type="predicted"/>
<organism evidence="1 2">
    <name type="scientific">Cichorium intybus</name>
    <name type="common">Chicory</name>
    <dbReference type="NCBI Taxonomy" id="13427"/>
    <lineage>
        <taxon>Eukaryota</taxon>
        <taxon>Viridiplantae</taxon>
        <taxon>Streptophyta</taxon>
        <taxon>Embryophyta</taxon>
        <taxon>Tracheophyta</taxon>
        <taxon>Spermatophyta</taxon>
        <taxon>Magnoliopsida</taxon>
        <taxon>eudicotyledons</taxon>
        <taxon>Gunneridae</taxon>
        <taxon>Pentapetalae</taxon>
        <taxon>asterids</taxon>
        <taxon>campanulids</taxon>
        <taxon>Asterales</taxon>
        <taxon>Asteraceae</taxon>
        <taxon>Cichorioideae</taxon>
        <taxon>Cichorieae</taxon>
        <taxon>Cichoriinae</taxon>
        <taxon>Cichorium</taxon>
    </lineage>
</organism>
<keyword evidence="2" id="KW-1185">Reference proteome</keyword>
<sequence length="98" mass="10854">MGISCSRERKVGDDPKKNRFFQLRKSSKKPPNQEFSMLLQLNHGILVFNNQNLMEPLVCFISSLAFQSGQQGQVAQIVVSLIGNGGNLTSICLISHGY</sequence>
<reference evidence="1 2" key="2">
    <citation type="journal article" date="2022" name="Mol. Ecol. Resour.">
        <title>The genomes of chicory, endive, great burdock and yacon provide insights into Asteraceae paleo-polyploidization history and plant inulin production.</title>
        <authorList>
            <person name="Fan W."/>
            <person name="Wang S."/>
            <person name="Wang H."/>
            <person name="Wang A."/>
            <person name="Jiang F."/>
            <person name="Liu H."/>
            <person name="Zhao H."/>
            <person name="Xu D."/>
            <person name="Zhang Y."/>
        </authorList>
    </citation>
    <scope>NUCLEOTIDE SEQUENCE [LARGE SCALE GENOMIC DNA]</scope>
    <source>
        <strain evidence="2">cv. Punajuju</strain>
        <tissue evidence="1">Leaves</tissue>
    </source>
</reference>
<gene>
    <name evidence="1" type="ORF">L2E82_45236</name>
</gene>
<name>A0ACB8ZWU3_CICIN</name>
<reference evidence="2" key="1">
    <citation type="journal article" date="2022" name="Mol. Ecol. Resour.">
        <title>The genomes of chicory, endive, great burdock and yacon provide insights into Asteraceae palaeo-polyploidization history and plant inulin production.</title>
        <authorList>
            <person name="Fan W."/>
            <person name="Wang S."/>
            <person name="Wang H."/>
            <person name="Wang A."/>
            <person name="Jiang F."/>
            <person name="Liu H."/>
            <person name="Zhao H."/>
            <person name="Xu D."/>
            <person name="Zhang Y."/>
        </authorList>
    </citation>
    <scope>NUCLEOTIDE SEQUENCE [LARGE SCALE GENOMIC DNA]</scope>
    <source>
        <strain evidence="2">cv. Punajuju</strain>
    </source>
</reference>
<accession>A0ACB8ZWU3</accession>
<dbReference type="EMBL" id="CM042016">
    <property type="protein sequence ID" value="KAI3700600.1"/>
    <property type="molecule type" value="Genomic_DNA"/>
</dbReference>
<protein>
    <submittedName>
        <fullName evidence="1">Uncharacterized protein</fullName>
    </submittedName>
</protein>
<evidence type="ECO:0000313" key="1">
    <source>
        <dbReference type="EMBL" id="KAI3700600.1"/>
    </source>
</evidence>
<dbReference type="Proteomes" id="UP001055811">
    <property type="component" value="Linkage Group LG08"/>
</dbReference>
<evidence type="ECO:0000313" key="2">
    <source>
        <dbReference type="Proteomes" id="UP001055811"/>
    </source>
</evidence>